<gene>
    <name evidence="1" type="ORF">AV654_32635</name>
</gene>
<proteinExistence type="predicted"/>
<comment type="caution">
    <text evidence="1">The sequence shown here is derived from an EMBL/GenBank/DDBJ whole genome shotgun (WGS) entry which is preliminary data.</text>
</comment>
<evidence type="ECO:0000313" key="2">
    <source>
        <dbReference type="Proteomes" id="UP000076563"/>
    </source>
</evidence>
<reference evidence="2" key="1">
    <citation type="submission" date="2016-01" db="EMBL/GenBank/DDBJ databases">
        <title>Draft genome of Chromobacterium sp. F49.</title>
        <authorList>
            <person name="Hong K.W."/>
        </authorList>
    </citation>
    <scope>NUCLEOTIDE SEQUENCE [LARGE SCALE GENOMIC DNA]</scope>
    <source>
        <strain evidence="2">M63</strain>
    </source>
</reference>
<organism evidence="1 2">
    <name type="scientific">Paenibacillus elgii</name>
    <dbReference type="NCBI Taxonomy" id="189691"/>
    <lineage>
        <taxon>Bacteria</taxon>
        <taxon>Bacillati</taxon>
        <taxon>Bacillota</taxon>
        <taxon>Bacilli</taxon>
        <taxon>Bacillales</taxon>
        <taxon>Paenibacillaceae</taxon>
        <taxon>Paenibacillus</taxon>
    </lineage>
</organism>
<sequence length="175" mass="20375">MSEFSESYHLKTKNQEDVVELLKKAEKKGYVFEEANGWVTFVCNGNQFQVDEGIISHNPGVLLHYIYAGDHCWELKIFKKNELVFDYKCEWTDEIHIEKNIYDINVIKELFLDPEVSLDDIEAIFINEDEDAIFGEIPPAHQFSDLIGLVNVEWVSFDYLEGRELEDGIFTVNNT</sequence>
<protein>
    <submittedName>
        <fullName evidence="1">Uncharacterized protein</fullName>
    </submittedName>
</protein>
<dbReference type="OrthoDB" id="2085873at2"/>
<accession>A0A161S3J6</accession>
<dbReference type="Proteomes" id="UP000076563">
    <property type="component" value="Unassembled WGS sequence"/>
</dbReference>
<dbReference type="AlphaFoldDB" id="A0A161S3J6"/>
<keyword evidence="2" id="KW-1185">Reference proteome</keyword>
<evidence type="ECO:0000313" key="1">
    <source>
        <dbReference type="EMBL" id="KZE73425.1"/>
    </source>
</evidence>
<name>A0A161S3J6_9BACL</name>
<dbReference type="EMBL" id="LQRA01000093">
    <property type="protein sequence ID" value="KZE73425.1"/>
    <property type="molecule type" value="Genomic_DNA"/>
</dbReference>
<dbReference type="RefSeq" id="WP_063187066.1">
    <property type="nucleotide sequence ID" value="NZ_LQRA01000093.1"/>
</dbReference>